<feature type="transmembrane region" description="Helical" evidence="11">
    <location>
        <begin position="105"/>
        <end position="123"/>
    </location>
</feature>
<dbReference type="AlphaFoldDB" id="A0A926NZW0"/>
<dbReference type="GO" id="GO:0005886">
    <property type="term" value="C:plasma membrane"/>
    <property type="evidence" value="ECO:0007669"/>
    <property type="project" value="UniProtKB-SubCell"/>
</dbReference>
<proteinExistence type="inferred from homology"/>
<evidence type="ECO:0000313" key="15">
    <source>
        <dbReference type="Proteomes" id="UP000598467"/>
    </source>
</evidence>
<evidence type="ECO:0000256" key="6">
    <source>
        <dbReference type="ARBA" id="ARBA00022475"/>
    </source>
</evidence>
<sequence length="273" mass="29967">MRRLSTLPDHLILIIGAVLMCGPVLALFLTTTHGPEALRTDGMALFPGDRLVQNYSKVLTVSGGFQDDISALRMIWNSFLLGAGFAAAKVCLSLAAAYALVYFRLRFAGVLFWVLLFSLMLPLESRFLATYDVVAGLGLVNTQVGLILPLAASGIGTFFFRQYYRNIPETLLESARLDGAGPFLFFKDILLPLSLPMAGALFLVAFVNGWNQYLWPVMVTTDEKSYTLVRGLQFFGQTSLNGMILAVLAVIPPAGLLLLFQRKFVKGLFDGMH</sequence>
<keyword evidence="6 12" id="KW-1003">Cell membrane</keyword>
<reference evidence="14" key="1">
    <citation type="submission" date="2020-05" db="EMBL/GenBank/DDBJ databases">
        <title>Identification of trans-AT polyketide cluster in two marine bacteria, producers of a novel glutaramide-containing polyketide sesbanimide D and analogs.</title>
        <authorList>
            <person name="Kacar D."/>
            <person name="Rodriguez P."/>
            <person name="Canedo L."/>
            <person name="Gonzalez E."/>
            <person name="Galan B."/>
            <person name="De La Calle F."/>
            <person name="Garcia J.L."/>
        </authorList>
    </citation>
    <scope>NUCLEOTIDE SEQUENCE</scope>
    <source>
        <strain evidence="14">PHM038</strain>
    </source>
</reference>
<dbReference type="PROSITE" id="PS50928">
    <property type="entry name" value="ABC_TM1"/>
    <property type="match status" value="1"/>
</dbReference>
<organism evidence="14 15">
    <name type="scientific">Roseibium aggregatum</name>
    <dbReference type="NCBI Taxonomy" id="187304"/>
    <lineage>
        <taxon>Bacteria</taxon>
        <taxon>Pseudomonadati</taxon>
        <taxon>Pseudomonadota</taxon>
        <taxon>Alphaproteobacteria</taxon>
        <taxon>Hyphomicrobiales</taxon>
        <taxon>Stappiaceae</taxon>
        <taxon>Roseibium</taxon>
    </lineage>
</organism>
<keyword evidence="7 11" id="KW-0812">Transmembrane</keyword>
<accession>A0A926NZW0</accession>
<comment type="caution">
    <text evidence="14">The sequence shown here is derived from an EMBL/GenBank/DDBJ whole genome shotgun (WGS) entry which is preliminary data.</text>
</comment>
<keyword evidence="12" id="KW-0997">Cell inner membrane</keyword>
<evidence type="ECO:0000256" key="1">
    <source>
        <dbReference type="ARBA" id="ARBA00004651"/>
    </source>
</evidence>
<feature type="transmembrane region" description="Helical" evidence="11">
    <location>
        <begin position="185"/>
        <end position="207"/>
    </location>
</feature>
<evidence type="ECO:0000256" key="7">
    <source>
        <dbReference type="ARBA" id="ARBA00022692"/>
    </source>
</evidence>
<comment type="subcellular location">
    <subcellularLocation>
        <location evidence="12">Cell inner membrane</location>
        <topology evidence="12">Multi-pass membrane protein</topology>
    </subcellularLocation>
    <subcellularLocation>
        <location evidence="1 11">Cell membrane</location>
        <topology evidence="1 11">Multi-pass membrane protein</topology>
    </subcellularLocation>
</comment>
<dbReference type="GO" id="GO:0055085">
    <property type="term" value="P:transmembrane transport"/>
    <property type="evidence" value="ECO:0007669"/>
    <property type="project" value="InterPro"/>
</dbReference>
<evidence type="ECO:0000256" key="2">
    <source>
        <dbReference type="ARBA" id="ARBA00009306"/>
    </source>
</evidence>
<comment type="function">
    <text evidence="10 12">Part of the ABC transporter complex UgpBAEC involved in sn-glycerol-3-phosphate (G3P) import. Probably responsible for the translocation of the substrate across the membrane.</text>
</comment>
<evidence type="ECO:0000256" key="3">
    <source>
        <dbReference type="ARBA" id="ARBA00011557"/>
    </source>
</evidence>
<name>A0A926NZW0_9HYPH</name>
<gene>
    <name evidence="12" type="primary">ugpE</name>
    <name evidence="14" type="ORF">HK439_11260</name>
</gene>
<keyword evidence="9 11" id="KW-0472">Membrane</keyword>
<keyword evidence="5 11" id="KW-0813">Transport</keyword>
<dbReference type="EMBL" id="JABFCZ010000011">
    <property type="protein sequence ID" value="MBD1546843.1"/>
    <property type="molecule type" value="Genomic_DNA"/>
</dbReference>
<evidence type="ECO:0000256" key="10">
    <source>
        <dbReference type="ARBA" id="ARBA00037054"/>
    </source>
</evidence>
<evidence type="ECO:0000256" key="9">
    <source>
        <dbReference type="ARBA" id="ARBA00023136"/>
    </source>
</evidence>
<dbReference type="InterPro" id="IPR000515">
    <property type="entry name" value="MetI-like"/>
</dbReference>
<dbReference type="InterPro" id="IPR035906">
    <property type="entry name" value="MetI-like_sf"/>
</dbReference>
<feature type="transmembrane region" description="Helical" evidence="11">
    <location>
        <begin position="75"/>
        <end position="98"/>
    </location>
</feature>
<keyword evidence="8 11" id="KW-1133">Transmembrane helix</keyword>
<comment type="similarity">
    <text evidence="2 11">Belongs to the binding-protein-dependent transport system permease family.</text>
</comment>
<dbReference type="Proteomes" id="UP000598467">
    <property type="component" value="Unassembled WGS sequence"/>
</dbReference>
<evidence type="ECO:0000256" key="11">
    <source>
        <dbReference type="RuleBase" id="RU363032"/>
    </source>
</evidence>
<dbReference type="Gene3D" id="1.10.3720.10">
    <property type="entry name" value="MetI-like"/>
    <property type="match status" value="1"/>
</dbReference>
<evidence type="ECO:0000256" key="8">
    <source>
        <dbReference type="ARBA" id="ARBA00022989"/>
    </source>
</evidence>
<dbReference type="PANTHER" id="PTHR43744">
    <property type="entry name" value="ABC TRANSPORTER PERMEASE PROTEIN MG189-RELATED-RELATED"/>
    <property type="match status" value="1"/>
</dbReference>
<feature type="transmembrane region" description="Helical" evidence="11">
    <location>
        <begin position="240"/>
        <end position="260"/>
    </location>
</feature>
<dbReference type="Pfam" id="PF00528">
    <property type="entry name" value="BPD_transp_1"/>
    <property type="match status" value="1"/>
</dbReference>
<feature type="domain" description="ABC transmembrane type-1" evidence="13">
    <location>
        <begin position="75"/>
        <end position="260"/>
    </location>
</feature>
<evidence type="ECO:0000256" key="5">
    <source>
        <dbReference type="ARBA" id="ARBA00022448"/>
    </source>
</evidence>
<evidence type="ECO:0000256" key="12">
    <source>
        <dbReference type="RuleBase" id="RU363056"/>
    </source>
</evidence>
<protein>
    <recommendedName>
        <fullName evidence="4 12">sn-glycerol-3-phosphate transport system permease protein UgpE</fullName>
    </recommendedName>
</protein>
<comment type="subunit">
    <text evidence="3 12">The complex is composed of two ATP-binding proteins (UgpC), two transmembrane proteins (UgpA and UgpE) and a solute-binding protein (UgpB).</text>
</comment>
<feature type="transmembrane region" description="Helical" evidence="11">
    <location>
        <begin position="12"/>
        <end position="30"/>
    </location>
</feature>
<feature type="transmembrane region" description="Helical" evidence="11">
    <location>
        <begin position="143"/>
        <end position="164"/>
    </location>
</feature>
<dbReference type="PANTHER" id="PTHR43744:SF8">
    <property type="entry name" value="SN-GLYCEROL-3-PHOSPHATE TRANSPORT SYSTEM PERMEASE PROTEIN UGPE"/>
    <property type="match status" value="1"/>
</dbReference>
<dbReference type="CDD" id="cd06261">
    <property type="entry name" value="TM_PBP2"/>
    <property type="match status" value="1"/>
</dbReference>
<evidence type="ECO:0000256" key="4">
    <source>
        <dbReference type="ARBA" id="ARBA00020515"/>
    </source>
</evidence>
<dbReference type="SUPFAM" id="SSF161098">
    <property type="entry name" value="MetI-like"/>
    <property type="match status" value="1"/>
</dbReference>
<evidence type="ECO:0000259" key="13">
    <source>
        <dbReference type="PROSITE" id="PS50928"/>
    </source>
</evidence>
<evidence type="ECO:0000313" key="14">
    <source>
        <dbReference type="EMBL" id="MBD1546843.1"/>
    </source>
</evidence>